<dbReference type="Pfam" id="PF12804">
    <property type="entry name" value="NTP_transf_3"/>
    <property type="match status" value="1"/>
</dbReference>
<organism evidence="4 5">
    <name type="scientific">Halomonas cupida</name>
    <dbReference type="NCBI Taxonomy" id="44933"/>
    <lineage>
        <taxon>Bacteria</taxon>
        <taxon>Pseudomonadati</taxon>
        <taxon>Pseudomonadota</taxon>
        <taxon>Gammaproteobacteria</taxon>
        <taxon>Oceanospirillales</taxon>
        <taxon>Halomonadaceae</taxon>
        <taxon>Halomonas</taxon>
    </lineage>
</organism>
<dbReference type="EMBL" id="FRCA01000001">
    <property type="protein sequence ID" value="SHL39660.1"/>
    <property type="molecule type" value="Genomic_DNA"/>
</dbReference>
<evidence type="ECO:0000256" key="1">
    <source>
        <dbReference type="ARBA" id="ARBA00022842"/>
    </source>
</evidence>
<dbReference type="Proteomes" id="UP000184123">
    <property type="component" value="Unassembled WGS sequence"/>
</dbReference>
<name>A0A1M7AAD2_9GAMM</name>
<reference evidence="4 5" key="1">
    <citation type="submission" date="2016-11" db="EMBL/GenBank/DDBJ databases">
        <authorList>
            <person name="Jaros S."/>
            <person name="Januszkiewicz K."/>
            <person name="Wedrychowicz H."/>
        </authorList>
    </citation>
    <scope>NUCLEOTIDE SEQUENCE [LARGE SCALE GENOMIC DNA]</scope>
    <source>
        <strain evidence="4 5">DSM 4740</strain>
    </source>
</reference>
<feature type="domain" description="MobA-like NTP transferase" evidence="2">
    <location>
        <begin position="19"/>
        <end position="182"/>
    </location>
</feature>
<dbReference type="OrthoDB" id="5298023at2"/>
<dbReference type="PANTHER" id="PTHR43777:SF1">
    <property type="entry name" value="MOLYBDENUM COFACTOR CYTIDYLYLTRANSFERASE"/>
    <property type="match status" value="1"/>
</dbReference>
<dbReference type="InterPro" id="IPR029044">
    <property type="entry name" value="Nucleotide-diphossugar_trans"/>
</dbReference>
<gene>
    <name evidence="3" type="ORF">HCU01_04160</name>
    <name evidence="4" type="ORF">SAMN05660971_00429</name>
</gene>
<protein>
    <submittedName>
        <fullName evidence="4">Molybdenum cofactor cytidylyltransferase</fullName>
    </submittedName>
</protein>
<evidence type="ECO:0000313" key="3">
    <source>
        <dbReference type="EMBL" id="GEN22467.1"/>
    </source>
</evidence>
<keyword evidence="1" id="KW-0460">Magnesium</keyword>
<evidence type="ECO:0000313" key="6">
    <source>
        <dbReference type="Proteomes" id="UP000321726"/>
    </source>
</evidence>
<keyword evidence="6" id="KW-1185">Reference proteome</keyword>
<dbReference type="Gene3D" id="3.90.550.10">
    <property type="entry name" value="Spore Coat Polysaccharide Biosynthesis Protein SpsA, Chain A"/>
    <property type="match status" value="1"/>
</dbReference>
<dbReference type="AlphaFoldDB" id="A0A1M7AAD2"/>
<reference evidence="3 6" key="2">
    <citation type="submission" date="2019-07" db="EMBL/GenBank/DDBJ databases">
        <title>Whole genome shotgun sequence of Halomonas cupida NBRC 102219.</title>
        <authorList>
            <person name="Hosoyama A."/>
            <person name="Uohara A."/>
            <person name="Ohji S."/>
            <person name="Ichikawa N."/>
        </authorList>
    </citation>
    <scope>NUCLEOTIDE SEQUENCE [LARGE SCALE GENOMIC DNA]</scope>
    <source>
        <strain evidence="3 6">NBRC 102219</strain>
    </source>
</reference>
<keyword evidence="4" id="KW-0808">Transferase</keyword>
<dbReference type="Proteomes" id="UP000321726">
    <property type="component" value="Unassembled WGS sequence"/>
</dbReference>
<dbReference type="GO" id="GO:0016779">
    <property type="term" value="F:nucleotidyltransferase activity"/>
    <property type="evidence" value="ECO:0007669"/>
    <property type="project" value="UniProtKB-KW"/>
</dbReference>
<evidence type="ECO:0000259" key="2">
    <source>
        <dbReference type="Pfam" id="PF12804"/>
    </source>
</evidence>
<evidence type="ECO:0000313" key="4">
    <source>
        <dbReference type="EMBL" id="SHL39660.1"/>
    </source>
</evidence>
<evidence type="ECO:0000313" key="5">
    <source>
        <dbReference type="Proteomes" id="UP000184123"/>
    </source>
</evidence>
<sequence>MIVNNRHEGSASHHEEVVGVVLAAGFSHRFGPQDKRLAPLPDGQLLLASIVSQASKAFTPLRVVLRSDDETAALGLPHATPVLRVHNAEAGLGASLAEAIGLLEKDDALRQVNAAAILLGDMPSIRLETFHMLQRQAGQSRIVRPSHAGRPGHPVIIGRDFWPELRALQGDEGGKSVIQRHRDRYHEILVDDVGIHVDIDLLEDLLKPRMPLP</sequence>
<dbReference type="EMBL" id="BJXU01000013">
    <property type="protein sequence ID" value="GEN22467.1"/>
    <property type="molecule type" value="Genomic_DNA"/>
</dbReference>
<dbReference type="STRING" id="44933.SAMN05660971_00429"/>
<dbReference type="RefSeq" id="WP_073433361.1">
    <property type="nucleotide sequence ID" value="NZ_BJXU01000013.1"/>
</dbReference>
<dbReference type="InterPro" id="IPR025877">
    <property type="entry name" value="MobA-like_NTP_Trfase"/>
</dbReference>
<accession>A0A1M7AAD2</accession>
<dbReference type="CDD" id="cd04182">
    <property type="entry name" value="GT_2_like_f"/>
    <property type="match status" value="1"/>
</dbReference>
<dbReference type="PANTHER" id="PTHR43777">
    <property type="entry name" value="MOLYBDENUM COFACTOR CYTIDYLYLTRANSFERASE"/>
    <property type="match status" value="1"/>
</dbReference>
<proteinExistence type="predicted"/>
<dbReference type="SUPFAM" id="SSF53448">
    <property type="entry name" value="Nucleotide-diphospho-sugar transferases"/>
    <property type="match status" value="1"/>
</dbReference>
<keyword evidence="4" id="KW-0548">Nucleotidyltransferase</keyword>